<evidence type="ECO:0000256" key="1">
    <source>
        <dbReference type="SAM" id="MobiDB-lite"/>
    </source>
</evidence>
<dbReference type="Gramene" id="OQU76778">
    <property type="protein sequence ID" value="OQU76778"/>
    <property type="gene ID" value="SORBI_3010G207175"/>
</dbReference>
<evidence type="ECO:0000313" key="3">
    <source>
        <dbReference type="Proteomes" id="UP000000768"/>
    </source>
</evidence>
<reference evidence="2 3" key="1">
    <citation type="journal article" date="2009" name="Nature">
        <title>The Sorghum bicolor genome and the diversification of grasses.</title>
        <authorList>
            <person name="Paterson A.H."/>
            <person name="Bowers J.E."/>
            <person name="Bruggmann R."/>
            <person name="Dubchak I."/>
            <person name="Grimwood J."/>
            <person name="Gundlach H."/>
            <person name="Haberer G."/>
            <person name="Hellsten U."/>
            <person name="Mitros T."/>
            <person name="Poliakov A."/>
            <person name="Schmutz J."/>
            <person name="Spannagl M."/>
            <person name="Tang H."/>
            <person name="Wang X."/>
            <person name="Wicker T."/>
            <person name="Bharti A.K."/>
            <person name="Chapman J."/>
            <person name="Feltus F.A."/>
            <person name="Gowik U."/>
            <person name="Grigoriev I.V."/>
            <person name="Lyons E."/>
            <person name="Maher C.A."/>
            <person name="Martis M."/>
            <person name="Narechania A."/>
            <person name="Otillar R.P."/>
            <person name="Penning B.W."/>
            <person name="Salamov A.A."/>
            <person name="Wang Y."/>
            <person name="Zhang L."/>
            <person name="Carpita N.C."/>
            <person name="Freeling M."/>
            <person name="Gingle A.R."/>
            <person name="Hash C.T."/>
            <person name="Keller B."/>
            <person name="Klein P."/>
            <person name="Kresovich S."/>
            <person name="McCann M.C."/>
            <person name="Ming R."/>
            <person name="Peterson D.G."/>
            <person name="Mehboob-ur-Rahman"/>
            <person name="Ware D."/>
            <person name="Westhoff P."/>
            <person name="Mayer K.F."/>
            <person name="Messing J."/>
            <person name="Rokhsar D.S."/>
        </authorList>
    </citation>
    <scope>NUCLEOTIDE SEQUENCE [LARGE SCALE GENOMIC DNA]</scope>
    <source>
        <strain evidence="3">cv. BTx623</strain>
    </source>
</reference>
<dbReference type="AlphaFoldDB" id="A0A1W0VU12"/>
<sequence length="171" mass="17874">MHESRPAPAVSPIISIKLYRSFTSIFFLSLSLSAQLPCVVNGTTAFSAKSRLQSKAMPAAAKPACLVSPHPTSSAVGRRARAAQAPATAAALRAAWRGTSRVSQADHGSTTGSPGRLPASPPPPDVSAEHPASDPVPAAPRAFTSTEASNQPIPFFFFAFDLRPCLVQKIL</sequence>
<keyword evidence="3" id="KW-1185">Reference proteome</keyword>
<feature type="compositionally biased region" description="Polar residues" evidence="1">
    <location>
        <begin position="100"/>
        <end position="111"/>
    </location>
</feature>
<feature type="region of interest" description="Disordered" evidence="1">
    <location>
        <begin position="95"/>
        <end position="140"/>
    </location>
</feature>
<dbReference type="InParanoid" id="A0A1W0VU12"/>
<evidence type="ECO:0000313" key="2">
    <source>
        <dbReference type="EMBL" id="OQU76778.1"/>
    </source>
</evidence>
<dbReference type="Proteomes" id="UP000000768">
    <property type="component" value="Chromosome 10"/>
</dbReference>
<organism evidence="2 3">
    <name type="scientific">Sorghum bicolor</name>
    <name type="common">Sorghum</name>
    <name type="synonym">Sorghum vulgare</name>
    <dbReference type="NCBI Taxonomy" id="4558"/>
    <lineage>
        <taxon>Eukaryota</taxon>
        <taxon>Viridiplantae</taxon>
        <taxon>Streptophyta</taxon>
        <taxon>Embryophyta</taxon>
        <taxon>Tracheophyta</taxon>
        <taxon>Spermatophyta</taxon>
        <taxon>Magnoliopsida</taxon>
        <taxon>Liliopsida</taxon>
        <taxon>Poales</taxon>
        <taxon>Poaceae</taxon>
        <taxon>PACMAD clade</taxon>
        <taxon>Panicoideae</taxon>
        <taxon>Andropogonodae</taxon>
        <taxon>Andropogoneae</taxon>
        <taxon>Sorghinae</taxon>
        <taxon>Sorghum</taxon>
    </lineage>
</organism>
<proteinExistence type="predicted"/>
<gene>
    <name evidence="2" type="ORF">SORBI_3010G207175</name>
</gene>
<reference evidence="3" key="2">
    <citation type="journal article" date="2018" name="Plant J.">
        <title>The Sorghum bicolor reference genome: improved assembly, gene annotations, a transcriptome atlas, and signatures of genome organization.</title>
        <authorList>
            <person name="McCormick R.F."/>
            <person name="Truong S.K."/>
            <person name="Sreedasyam A."/>
            <person name="Jenkins J."/>
            <person name="Shu S."/>
            <person name="Sims D."/>
            <person name="Kennedy M."/>
            <person name="Amirebrahimi M."/>
            <person name="Weers B.D."/>
            <person name="McKinley B."/>
            <person name="Mattison A."/>
            <person name="Morishige D.T."/>
            <person name="Grimwood J."/>
            <person name="Schmutz J."/>
            <person name="Mullet J.E."/>
        </authorList>
    </citation>
    <scope>NUCLEOTIDE SEQUENCE [LARGE SCALE GENOMIC DNA]</scope>
    <source>
        <strain evidence="3">cv. BTx623</strain>
    </source>
</reference>
<accession>A0A1W0VU12</accession>
<dbReference type="EMBL" id="CM000769">
    <property type="protein sequence ID" value="OQU76778.1"/>
    <property type="molecule type" value="Genomic_DNA"/>
</dbReference>
<protein>
    <submittedName>
        <fullName evidence="2">Uncharacterized protein</fullName>
    </submittedName>
</protein>
<name>A0A1W0VU12_SORBI</name>